<dbReference type="AlphaFoldDB" id="A0A195C9L6"/>
<protein>
    <submittedName>
        <fullName evidence="2">Uncharacterized protein</fullName>
    </submittedName>
</protein>
<feature type="region of interest" description="Disordered" evidence="1">
    <location>
        <begin position="1"/>
        <end position="24"/>
    </location>
</feature>
<accession>A0A195C9L6</accession>
<organism evidence="2 3">
    <name type="scientific">Cyphomyrmex costatus</name>
    <dbReference type="NCBI Taxonomy" id="456900"/>
    <lineage>
        <taxon>Eukaryota</taxon>
        <taxon>Metazoa</taxon>
        <taxon>Ecdysozoa</taxon>
        <taxon>Arthropoda</taxon>
        <taxon>Hexapoda</taxon>
        <taxon>Insecta</taxon>
        <taxon>Pterygota</taxon>
        <taxon>Neoptera</taxon>
        <taxon>Endopterygota</taxon>
        <taxon>Hymenoptera</taxon>
        <taxon>Apocrita</taxon>
        <taxon>Aculeata</taxon>
        <taxon>Formicoidea</taxon>
        <taxon>Formicidae</taxon>
        <taxon>Myrmicinae</taxon>
        <taxon>Cyphomyrmex</taxon>
    </lineage>
</organism>
<proteinExistence type="predicted"/>
<name>A0A195C9L6_9HYME</name>
<reference evidence="2 3" key="1">
    <citation type="submission" date="2016-03" db="EMBL/GenBank/DDBJ databases">
        <title>Cyphomyrmex costatus WGS genome.</title>
        <authorList>
            <person name="Nygaard S."/>
            <person name="Hu H."/>
            <person name="Boomsma J."/>
            <person name="Zhang G."/>
        </authorList>
    </citation>
    <scope>NUCLEOTIDE SEQUENCE [LARGE SCALE GENOMIC DNA]</scope>
    <source>
        <strain evidence="2">MS0001</strain>
        <tissue evidence="2">Whole body</tissue>
    </source>
</reference>
<gene>
    <name evidence="2" type="ORF">ALC62_11806</name>
</gene>
<dbReference type="Proteomes" id="UP000078542">
    <property type="component" value="Unassembled WGS sequence"/>
</dbReference>
<evidence type="ECO:0000313" key="2">
    <source>
        <dbReference type="EMBL" id="KYM97512.1"/>
    </source>
</evidence>
<evidence type="ECO:0000313" key="3">
    <source>
        <dbReference type="Proteomes" id="UP000078542"/>
    </source>
</evidence>
<evidence type="ECO:0000256" key="1">
    <source>
        <dbReference type="SAM" id="MobiDB-lite"/>
    </source>
</evidence>
<keyword evidence="3" id="KW-1185">Reference proteome</keyword>
<dbReference type="STRING" id="456900.A0A195C9L6"/>
<dbReference type="EMBL" id="KQ978068">
    <property type="protein sequence ID" value="KYM97512.1"/>
    <property type="molecule type" value="Genomic_DNA"/>
</dbReference>
<sequence>MREKFLQSPAANNGPYQKSDHQFKDKPILQNVKNDGKPVHHPPLHLLCRCPALACKRYRSWGHMFMTPKDLEDAKVNNLISLVNDTRLDSTE</sequence>